<evidence type="ECO:0000313" key="5">
    <source>
        <dbReference type="Proteomes" id="UP001236258"/>
    </source>
</evidence>
<keyword evidence="1 4" id="KW-0808">Transferase</keyword>
<dbReference type="PANTHER" id="PTHR47739">
    <property type="entry name" value="TRNA1(VAL) (ADENINE(37)-N6)-METHYLTRANSFERASE"/>
    <property type="match status" value="1"/>
</dbReference>
<keyword evidence="2" id="KW-0949">S-adenosyl-L-methionine</keyword>
<dbReference type="InterPro" id="IPR050210">
    <property type="entry name" value="tRNA_Adenine-N(6)_MTase"/>
</dbReference>
<comment type="caution">
    <text evidence="4">The sequence shown here is derived from an EMBL/GenBank/DDBJ whole genome shotgun (WGS) entry which is preliminary data.</text>
</comment>
<dbReference type="Pfam" id="PF05175">
    <property type="entry name" value="MTS"/>
    <property type="match status" value="1"/>
</dbReference>
<dbReference type="Proteomes" id="UP001236258">
    <property type="component" value="Unassembled WGS sequence"/>
</dbReference>
<keyword evidence="5" id="KW-1185">Reference proteome</keyword>
<proteinExistence type="predicted"/>
<dbReference type="GO" id="GO:0032259">
    <property type="term" value="P:methylation"/>
    <property type="evidence" value="ECO:0007669"/>
    <property type="project" value="UniProtKB-KW"/>
</dbReference>
<dbReference type="CDD" id="cd02440">
    <property type="entry name" value="AdoMet_MTases"/>
    <property type="match status" value="1"/>
</dbReference>
<accession>A0ABT9GLD9</accession>
<dbReference type="PANTHER" id="PTHR47739:SF1">
    <property type="entry name" value="TRNA1(VAL) (ADENINE(37)-N6)-METHYLTRANSFERASE"/>
    <property type="match status" value="1"/>
</dbReference>
<evidence type="ECO:0000256" key="1">
    <source>
        <dbReference type="ARBA" id="ARBA00022603"/>
    </source>
</evidence>
<evidence type="ECO:0000259" key="3">
    <source>
        <dbReference type="Pfam" id="PF05175"/>
    </source>
</evidence>
<feature type="domain" description="Methyltransferase small" evidence="3">
    <location>
        <begin position="18"/>
        <end position="110"/>
    </location>
</feature>
<protein>
    <submittedName>
        <fullName evidence="4">Methyltransferase</fullName>
    </submittedName>
</protein>
<dbReference type="GO" id="GO:0008168">
    <property type="term" value="F:methyltransferase activity"/>
    <property type="evidence" value="ECO:0007669"/>
    <property type="project" value="UniProtKB-KW"/>
</dbReference>
<dbReference type="Gene3D" id="3.40.50.150">
    <property type="entry name" value="Vaccinia Virus protein VP39"/>
    <property type="match status" value="1"/>
</dbReference>
<dbReference type="InterPro" id="IPR007848">
    <property type="entry name" value="Small_mtfrase_dom"/>
</dbReference>
<gene>
    <name evidence="4" type="ORF">Q3O59_01075</name>
</gene>
<organism evidence="4 5">
    <name type="scientific">Alkalimonas delamerensis</name>
    <dbReference type="NCBI Taxonomy" id="265981"/>
    <lineage>
        <taxon>Bacteria</taxon>
        <taxon>Pseudomonadati</taxon>
        <taxon>Pseudomonadota</taxon>
        <taxon>Gammaproteobacteria</taxon>
        <taxon>Alkalimonas</taxon>
    </lineage>
</organism>
<dbReference type="RefSeq" id="WP_305943842.1">
    <property type="nucleotide sequence ID" value="NZ_JAUZVY010000001.1"/>
</dbReference>
<dbReference type="SUPFAM" id="SSF53335">
    <property type="entry name" value="S-adenosyl-L-methionine-dependent methyltransferases"/>
    <property type="match status" value="1"/>
</dbReference>
<sequence length="217" mass="23657">MKVGTDAFLLGAWAVLPERGAVLDIGCGSGILSLMLAQRSQGLRPVTALDLDAGAVQQSRVNVAASPWPSAIQVLQQDILTHQPPERYSLQICNPPYFHQALPSQDQARQRARHSSSLPWPALLQKTAQLSEADGSLALVVPTDNLTLLLALAADSGWQLQRLCRVKALPDKAPGRALVQLVRQPVVAELTELCIATAPGHYSQNYRELLQHFYLNF</sequence>
<dbReference type="InterPro" id="IPR029063">
    <property type="entry name" value="SAM-dependent_MTases_sf"/>
</dbReference>
<dbReference type="EMBL" id="JAUZVY010000001">
    <property type="protein sequence ID" value="MDP4527620.1"/>
    <property type="molecule type" value="Genomic_DNA"/>
</dbReference>
<reference evidence="4 5" key="1">
    <citation type="submission" date="2023-08" db="EMBL/GenBank/DDBJ databases">
        <authorList>
            <person name="Joshi A."/>
            <person name="Thite S."/>
        </authorList>
    </citation>
    <scope>NUCLEOTIDE SEQUENCE [LARGE SCALE GENOMIC DNA]</scope>
    <source>
        <strain evidence="4 5">1E1</strain>
    </source>
</reference>
<evidence type="ECO:0000256" key="2">
    <source>
        <dbReference type="ARBA" id="ARBA00022691"/>
    </source>
</evidence>
<evidence type="ECO:0000313" key="4">
    <source>
        <dbReference type="EMBL" id="MDP4527620.1"/>
    </source>
</evidence>
<name>A0ABT9GLD9_9GAMM</name>
<keyword evidence="1 4" id="KW-0489">Methyltransferase</keyword>